<comment type="caution">
    <text evidence="3">The sequence shown here is derived from an EMBL/GenBank/DDBJ whole genome shotgun (WGS) entry which is preliminary data.</text>
</comment>
<dbReference type="PANTHER" id="PTHR45902:SF1">
    <property type="entry name" value="LATROPHILIN RECEPTOR-LIKE PROTEIN A"/>
    <property type="match status" value="1"/>
</dbReference>
<accession>A0A4Y2WSD1</accession>
<dbReference type="AlphaFoldDB" id="A0A4Y2WSD1"/>
<organism evidence="3 4">
    <name type="scientific">Araneus ventricosus</name>
    <name type="common">Orbweaver spider</name>
    <name type="synonym">Epeira ventricosa</name>
    <dbReference type="NCBI Taxonomy" id="182803"/>
    <lineage>
        <taxon>Eukaryota</taxon>
        <taxon>Metazoa</taxon>
        <taxon>Ecdysozoa</taxon>
        <taxon>Arthropoda</taxon>
        <taxon>Chelicerata</taxon>
        <taxon>Arachnida</taxon>
        <taxon>Araneae</taxon>
        <taxon>Araneomorphae</taxon>
        <taxon>Entelegynae</taxon>
        <taxon>Araneoidea</taxon>
        <taxon>Araneidae</taxon>
        <taxon>Araneus</taxon>
    </lineage>
</organism>
<feature type="signal peptide" evidence="2">
    <location>
        <begin position="1"/>
        <end position="20"/>
    </location>
</feature>
<gene>
    <name evidence="3" type="ORF">AVEN_23946_1</name>
</gene>
<dbReference type="Proteomes" id="UP000499080">
    <property type="component" value="Unassembled WGS sequence"/>
</dbReference>
<reference evidence="3 4" key="1">
    <citation type="journal article" date="2019" name="Sci. Rep.">
        <title>Orb-weaving spider Araneus ventricosus genome elucidates the spidroin gene catalogue.</title>
        <authorList>
            <person name="Kono N."/>
            <person name="Nakamura H."/>
            <person name="Ohtoshi R."/>
            <person name="Moran D.A.P."/>
            <person name="Shinohara A."/>
            <person name="Yoshida Y."/>
            <person name="Fujiwara M."/>
            <person name="Mori M."/>
            <person name="Tomita M."/>
            <person name="Arakawa K."/>
        </authorList>
    </citation>
    <scope>NUCLEOTIDE SEQUENCE [LARGE SCALE GENOMIC DNA]</scope>
</reference>
<protein>
    <recommendedName>
        <fullName evidence="5">Methuselah N-terminal domain-containing protein</fullName>
    </recommendedName>
</protein>
<dbReference type="EMBL" id="BGPR01063591">
    <property type="protein sequence ID" value="GBO38777.1"/>
    <property type="molecule type" value="Genomic_DNA"/>
</dbReference>
<dbReference type="OrthoDB" id="6134459at2759"/>
<evidence type="ECO:0000256" key="2">
    <source>
        <dbReference type="SAM" id="SignalP"/>
    </source>
</evidence>
<proteinExistence type="predicted"/>
<evidence type="ECO:0008006" key="5">
    <source>
        <dbReference type="Google" id="ProtNLM"/>
    </source>
</evidence>
<evidence type="ECO:0000313" key="3">
    <source>
        <dbReference type="EMBL" id="GBO38777.1"/>
    </source>
</evidence>
<feature type="transmembrane region" description="Helical" evidence="1">
    <location>
        <begin position="228"/>
        <end position="250"/>
    </location>
</feature>
<keyword evidence="1" id="KW-0472">Membrane</keyword>
<keyword evidence="1" id="KW-1133">Transmembrane helix</keyword>
<keyword evidence="4" id="KW-1185">Reference proteome</keyword>
<keyword evidence="1" id="KW-0812">Transmembrane</keyword>
<evidence type="ECO:0000256" key="1">
    <source>
        <dbReference type="SAM" id="Phobius"/>
    </source>
</evidence>
<feature type="chain" id="PRO_5021345365" description="Methuselah N-terminal domain-containing protein" evidence="2">
    <location>
        <begin position="21"/>
        <end position="259"/>
    </location>
</feature>
<dbReference type="InterPro" id="IPR053231">
    <property type="entry name" value="GPCR_LN-TM7"/>
</dbReference>
<name>A0A4Y2WSD1_ARAVE</name>
<dbReference type="PANTHER" id="PTHR45902">
    <property type="entry name" value="LATROPHILIN RECEPTOR-LIKE PROTEIN A"/>
    <property type="match status" value="1"/>
</dbReference>
<dbReference type="Gene3D" id="1.20.1070.10">
    <property type="entry name" value="Rhodopsin 7-helix transmembrane proteins"/>
    <property type="match status" value="1"/>
</dbReference>
<feature type="transmembrane region" description="Helical" evidence="1">
    <location>
        <begin position="194"/>
        <end position="216"/>
    </location>
</feature>
<keyword evidence="2" id="KW-0732">Signal</keyword>
<evidence type="ECO:0000313" key="4">
    <source>
        <dbReference type="Proteomes" id="UP000499080"/>
    </source>
</evidence>
<feature type="non-terminal residue" evidence="3">
    <location>
        <position position="259"/>
    </location>
</feature>
<sequence length="259" mass="29022">MDSFAARIFVLLATSSLSIGHVLLSKPPIEVATFMNDTVENLKKFEYFHSAQNLKRDLNCSEYIVEHDYSLLENGSLYHSKSGRIQNNSRYILENGTLYLCSPETSTEDGKDSIPDLSDEFLACGKILIDPDEYKVLENGDIHIEMYSLTFGPRDYYKVDSGVYICTPEFDELKQNRSMNETHQGKLNKFSDTFTYVTIIGLLISILSLLSHLIVFCEVSSVRNLPGCCLASLSLSLLLAYSCFLFVALVNSGRSCPAL</sequence>